<dbReference type="EMBL" id="WIPA01000001">
    <property type="protein sequence ID" value="MQR25703.1"/>
    <property type="molecule type" value="Genomic_DNA"/>
</dbReference>
<keyword evidence="1" id="KW-0472">Membrane</keyword>
<keyword evidence="1" id="KW-0812">Transmembrane</keyword>
<gene>
    <name evidence="2" type="ORF">GFV13_00090</name>
</gene>
<evidence type="ECO:0000313" key="3">
    <source>
        <dbReference type="Proteomes" id="UP000469952"/>
    </source>
</evidence>
<evidence type="ECO:0000256" key="1">
    <source>
        <dbReference type="SAM" id="Phobius"/>
    </source>
</evidence>
<feature type="transmembrane region" description="Helical" evidence="1">
    <location>
        <begin position="119"/>
        <end position="138"/>
    </location>
</feature>
<dbReference type="RefSeq" id="WP_059441920.1">
    <property type="nucleotide sequence ID" value="NZ_BCMO01000001.1"/>
</dbReference>
<dbReference type="InterPro" id="IPR010406">
    <property type="entry name" value="DUF1003"/>
</dbReference>
<comment type="caution">
    <text evidence="2">The sequence shown here is derived from an EMBL/GenBank/DDBJ whole genome shotgun (WGS) entry which is preliminary data.</text>
</comment>
<dbReference type="PANTHER" id="PTHR41386:SF1">
    <property type="entry name" value="MEMBRANE PROTEIN"/>
    <property type="match status" value="1"/>
</dbReference>
<dbReference type="PANTHER" id="PTHR41386">
    <property type="entry name" value="INTEGRAL MEMBRANE PROTEIN-RELATED"/>
    <property type="match status" value="1"/>
</dbReference>
<name>A0A843Z1U0_LEUME</name>
<reference evidence="2 3" key="1">
    <citation type="submission" date="2019-10" db="EMBL/GenBank/DDBJ databases">
        <title>WGS of Leuconostoc mesenteroides.</title>
        <authorList>
            <person name="Melo Bolivar J."/>
            <person name="Marino-Ramirez L."/>
            <person name="Villamil Diaz L.M."/>
        </authorList>
    </citation>
    <scope>NUCLEOTIDE SEQUENCE [LARGE SCALE GENOMIC DNA]</scope>
    <source>
        <strain evidence="2 3">M11</strain>
    </source>
</reference>
<accession>A0A843Z1U0</accession>
<sequence>MTSMQRSFTCFVDGEEKNVVDGVLLAELDIELQQKIKHDFPDSMLADFICFDHLLQYRLEKIDKMILEKHRTNKHINNKLTHILTDKSFKVVNVNKHQRESYTFGQKIADNVAHFGGSWGFIIVSICAMIMWIITNVFQLFNMHFDPYPFILLNLFLSMVAALQAPLILMSQNRSSDYDRLHADNDYHVNLKTEEEMRVLHAKIDRIIQKDNPDLFEIQKMQTKMLGELQKQVNELHSHQKIKNVDK</sequence>
<evidence type="ECO:0000313" key="2">
    <source>
        <dbReference type="EMBL" id="MQR25703.1"/>
    </source>
</evidence>
<dbReference type="Pfam" id="PF06210">
    <property type="entry name" value="DUF1003"/>
    <property type="match status" value="1"/>
</dbReference>
<proteinExistence type="predicted"/>
<dbReference type="Proteomes" id="UP000469952">
    <property type="component" value="Unassembled WGS sequence"/>
</dbReference>
<organism evidence="2 3">
    <name type="scientific">Leuconostoc mesenteroides</name>
    <dbReference type="NCBI Taxonomy" id="1245"/>
    <lineage>
        <taxon>Bacteria</taxon>
        <taxon>Bacillati</taxon>
        <taxon>Bacillota</taxon>
        <taxon>Bacilli</taxon>
        <taxon>Lactobacillales</taxon>
        <taxon>Lactobacillaceae</taxon>
        <taxon>Leuconostoc</taxon>
    </lineage>
</organism>
<protein>
    <submittedName>
        <fullName evidence="2">DUF1003 domain-containing protein</fullName>
    </submittedName>
</protein>
<keyword evidence="1" id="KW-1133">Transmembrane helix</keyword>
<dbReference type="AlphaFoldDB" id="A0A843Z1U0"/>
<feature type="transmembrane region" description="Helical" evidence="1">
    <location>
        <begin position="150"/>
        <end position="170"/>
    </location>
</feature>